<dbReference type="eggNOG" id="ENOG502QSU3">
    <property type="taxonomic scope" value="Eukaryota"/>
</dbReference>
<evidence type="ECO:0000259" key="1">
    <source>
        <dbReference type="Pfam" id="PF14291"/>
    </source>
</evidence>
<evidence type="ECO:0000313" key="4">
    <source>
        <dbReference type="Proteomes" id="UP000002320"/>
    </source>
</evidence>
<evidence type="ECO:0000313" key="3">
    <source>
        <dbReference type="EnsemblMetazoa" id="CPIJ008122-PA"/>
    </source>
</evidence>
<reference evidence="3" key="2">
    <citation type="submission" date="2020-05" db="UniProtKB">
        <authorList>
            <consortium name="EnsemblMetazoa"/>
        </authorList>
    </citation>
    <scope>IDENTIFICATION</scope>
    <source>
        <strain evidence="3">JHB</strain>
    </source>
</reference>
<evidence type="ECO:0000313" key="2">
    <source>
        <dbReference type="EMBL" id="EDS30272.1"/>
    </source>
</evidence>
<sequence>MALKKKEDLRQKNRAIISRLIDVVKVLSKGGKPFRGHSEREDSQEKGLFLELVNLLAKYDPLLKNHIETGPKNALYLSNKIQNDLISAQHNVIFRKLKVKLRGKQITLIADETSDVGHHEQLSVVVRYEDNGVPVETIVGVYRITKTDAETIFTKICEVVVSLGLTWGQIDAVCFDGSPSRHAIFEKVVARCGSQLKTLKTLSTTRWAARAEAVTAISEQLDEIVQTLREIVATTNSPDVKLKGKSILRQLSSFGFLVALNTLEPILQQILTIYVLS</sequence>
<dbReference type="InParanoid" id="B0WL82"/>
<dbReference type="HOGENOM" id="CLU_1005617_0_0_1"/>
<dbReference type="EnsemblMetazoa" id="CPIJ008122-RA">
    <property type="protein sequence ID" value="CPIJ008122-PA"/>
    <property type="gene ID" value="CPIJ008122"/>
</dbReference>
<dbReference type="EMBL" id="DS231981">
    <property type="protein sequence ID" value="EDS30272.1"/>
    <property type="molecule type" value="Genomic_DNA"/>
</dbReference>
<feature type="domain" description="DUF4371" evidence="1">
    <location>
        <begin position="2"/>
        <end position="180"/>
    </location>
</feature>
<dbReference type="InterPro" id="IPR025398">
    <property type="entry name" value="DUF4371"/>
</dbReference>
<dbReference type="VEuPathDB" id="VectorBase:CQUJHB001532"/>
<dbReference type="AlphaFoldDB" id="B0WL82"/>
<reference evidence="2" key="1">
    <citation type="submission" date="2007-03" db="EMBL/GenBank/DDBJ databases">
        <title>Annotation of Culex pipiens quinquefasciatus.</title>
        <authorList>
            <consortium name="The Broad Institute Genome Sequencing Platform"/>
            <person name="Atkinson P.W."/>
            <person name="Hemingway J."/>
            <person name="Christensen B.M."/>
            <person name="Higgs S."/>
            <person name="Kodira C."/>
            <person name="Hannick L."/>
            <person name="Megy K."/>
            <person name="O'Leary S."/>
            <person name="Pearson M."/>
            <person name="Haas B.J."/>
            <person name="Mauceli E."/>
            <person name="Wortman J.R."/>
            <person name="Lee N.H."/>
            <person name="Guigo R."/>
            <person name="Stanke M."/>
            <person name="Alvarado L."/>
            <person name="Amedeo P."/>
            <person name="Antoine C.H."/>
            <person name="Arensburger P."/>
            <person name="Bidwell S.L."/>
            <person name="Crawford M."/>
            <person name="Camaro F."/>
            <person name="Devon K."/>
            <person name="Engels R."/>
            <person name="Hammond M."/>
            <person name="Howarth C."/>
            <person name="Koehrsen M."/>
            <person name="Lawson D."/>
            <person name="Montgomery P."/>
            <person name="Nene V."/>
            <person name="Nusbaum C."/>
            <person name="Puiu D."/>
            <person name="Romero-Severson J."/>
            <person name="Severson D.W."/>
            <person name="Shumway M."/>
            <person name="Sisk P."/>
            <person name="Stolte C."/>
            <person name="Zeng Q."/>
            <person name="Eisenstadt E."/>
            <person name="Fraser-Liggett C."/>
            <person name="Strausberg R."/>
            <person name="Galagan J."/>
            <person name="Birren B."/>
            <person name="Collins F.H."/>
        </authorList>
    </citation>
    <scope>NUCLEOTIDE SEQUENCE [LARGE SCALE GENOMIC DNA]</scope>
    <source>
        <strain evidence="2">JHB</strain>
    </source>
</reference>
<dbReference type="OrthoDB" id="8045002at2759"/>
<gene>
    <name evidence="3" type="primary">6039975</name>
    <name evidence="2" type="ORF">CpipJ_CPIJ008122</name>
</gene>
<name>B0WL82_CULQU</name>
<dbReference type="KEGG" id="cqu:CpipJ_CPIJ008122"/>
<protein>
    <recommendedName>
        <fullName evidence="1">DUF4371 domain-containing protein</fullName>
    </recommendedName>
</protein>
<dbReference type="PANTHER" id="PTHR45749">
    <property type="match status" value="1"/>
</dbReference>
<organism>
    <name type="scientific">Culex quinquefasciatus</name>
    <name type="common">Southern house mosquito</name>
    <name type="synonym">Culex pungens</name>
    <dbReference type="NCBI Taxonomy" id="7176"/>
    <lineage>
        <taxon>Eukaryota</taxon>
        <taxon>Metazoa</taxon>
        <taxon>Ecdysozoa</taxon>
        <taxon>Arthropoda</taxon>
        <taxon>Hexapoda</taxon>
        <taxon>Insecta</taxon>
        <taxon>Pterygota</taxon>
        <taxon>Neoptera</taxon>
        <taxon>Endopterygota</taxon>
        <taxon>Diptera</taxon>
        <taxon>Nematocera</taxon>
        <taxon>Culicoidea</taxon>
        <taxon>Culicidae</taxon>
        <taxon>Culicinae</taxon>
        <taxon>Culicini</taxon>
        <taxon>Culex</taxon>
        <taxon>Culex</taxon>
    </lineage>
</organism>
<dbReference type="Proteomes" id="UP000002320">
    <property type="component" value="Unassembled WGS sequence"/>
</dbReference>
<dbReference type="PANTHER" id="PTHR45749:SF21">
    <property type="entry name" value="DUF4371 DOMAIN-CONTAINING PROTEIN"/>
    <property type="match status" value="1"/>
</dbReference>
<dbReference type="Pfam" id="PF14291">
    <property type="entry name" value="DUF4371"/>
    <property type="match status" value="1"/>
</dbReference>
<dbReference type="VEuPathDB" id="VectorBase:CPIJ008122"/>
<dbReference type="OMA" id="VARCGSQ"/>
<proteinExistence type="predicted"/>
<keyword evidence="4" id="KW-1185">Reference proteome</keyword>
<accession>B0WL82</accession>